<dbReference type="Proteomes" id="UP000275078">
    <property type="component" value="Unassembled WGS sequence"/>
</dbReference>
<evidence type="ECO:0000256" key="16">
    <source>
        <dbReference type="SAM" id="SignalP"/>
    </source>
</evidence>
<reference evidence="17 18" key="1">
    <citation type="journal article" date="2018" name="Nat. Ecol. Evol.">
        <title>Pezizomycetes genomes reveal the molecular basis of ectomycorrhizal truffle lifestyle.</title>
        <authorList>
            <person name="Murat C."/>
            <person name="Payen T."/>
            <person name="Noel B."/>
            <person name="Kuo A."/>
            <person name="Morin E."/>
            <person name="Chen J."/>
            <person name="Kohler A."/>
            <person name="Krizsan K."/>
            <person name="Balestrini R."/>
            <person name="Da Silva C."/>
            <person name="Montanini B."/>
            <person name="Hainaut M."/>
            <person name="Levati E."/>
            <person name="Barry K.W."/>
            <person name="Belfiori B."/>
            <person name="Cichocki N."/>
            <person name="Clum A."/>
            <person name="Dockter R.B."/>
            <person name="Fauchery L."/>
            <person name="Guy J."/>
            <person name="Iotti M."/>
            <person name="Le Tacon F."/>
            <person name="Lindquist E.A."/>
            <person name="Lipzen A."/>
            <person name="Malagnac F."/>
            <person name="Mello A."/>
            <person name="Molinier V."/>
            <person name="Miyauchi S."/>
            <person name="Poulain J."/>
            <person name="Riccioni C."/>
            <person name="Rubini A."/>
            <person name="Sitrit Y."/>
            <person name="Splivallo R."/>
            <person name="Traeger S."/>
            <person name="Wang M."/>
            <person name="Zifcakova L."/>
            <person name="Wipf D."/>
            <person name="Zambonelli A."/>
            <person name="Paolocci F."/>
            <person name="Nowrousian M."/>
            <person name="Ottonello S."/>
            <person name="Baldrian P."/>
            <person name="Spatafora J.W."/>
            <person name="Henrissat B."/>
            <person name="Nagy L.G."/>
            <person name="Aury J.M."/>
            <person name="Wincker P."/>
            <person name="Grigoriev I.V."/>
            <person name="Bonfante P."/>
            <person name="Martin F.M."/>
        </authorList>
    </citation>
    <scope>NUCLEOTIDE SEQUENCE [LARGE SCALE GENOMIC DNA]</scope>
    <source>
        <strain evidence="17 18">RN42</strain>
    </source>
</reference>
<dbReference type="GO" id="GO:0005789">
    <property type="term" value="C:endoplasmic reticulum membrane"/>
    <property type="evidence" value="ECO:0007669"/>
    <property type="project" value="UniProtKB-SubCell"/>
</dbReference>
<dbReference type="STRING" id="1160509.A0A3N4IGE8"/>
<evidence type="ECO:0000256" key="11">
    <source>
        <dbReference type="ARBA" id="ARBA00023065"/>
    </source>
</evidence>
<keyword evidence="6 15" id="KW-0812">Transmembrane</keyword>
<evidence type="ECO:0000256" key="12">
    <source>
        <dbReference type="ARBA" id="ARBA00023136"/>
    </source>
</evidence>
<keyword evidence="10 15" id="KW-1133">Transmembrane helix</keyword>
<feature type="compositionally biased region" description="Gly residues" evidence="14">
    <location>
        <begin position="198"/>
        <end position="214"/>
    </location>
</feature>
<evidence type="ECO:0000256" key="7">
    <source>
        <dbReference type="ARBA" id="ARBA00022729"/>
    </source>
</evidence>
<accession>A0A3N4IGE8</accession>
<comment type="subcellular location">
    <subcellularLocation>
        <location evidence="1">Endoplasmic reticulum membrane</location>
        <topology evidence="1">Single-pass type I membrane protein</topology>
    </subcellularLocation>
</comment>
<feature type="region of interest" description="Disordered" evidence="14">
    <location>
        <begin position="255"/>
        <end position="315"/>
    </location>
</feature>
<dbReference type="PANTHER" id="PTHR15929:SF0">
    <property type="entry name" value="STORE-OPERATED CALCIUM ENTRY-ASSOCIATED REGULATORY FACTOR"/>
    <property type="match status" value="1"/>
</dbReference>
<dbReference type="Pfam" id="PF06682">
    <property type="entry name" value="SARAF"/>
    <property type="match status" value="1"/>
</dbReference>
<keyword evidence="9" id="KW-0106">Calcium</keyword>
<evidence type="ECO:0000256" key="13">
    <source>
        <dbReference type="ARBA" id="ARBA00031116"/>
    </source>
</evidence>
<keyword evidence="12 15" id="KW-0472">Membrane</keyword>
<keyword evidence="4" id="KW-0813">Transport</keyword>
<evidence type="ECO:0000256" key="15">
    <source>
        <dbReference type="SAM" id="Phobius"/>
    </source>
</evidence>
<evidence type="ECO:0000313" key="18">
    <source>
        <dbReference type="Proteomes" id="UP000275078"/>
    </source>
</evidence>
<protein>
    <recommendedName>
        <fullName evidence="3">Store-operated calcium entry-associated regulatory factor</fullName>
    </recommendedName>
    <alternativeName>
        <fullName evidence="13">Transmembrane protein 66</fullName>
    </alternativeName>
</protein>
<evidence type="ECO:0000256" key="3">
    <source>
        <dbReference type="ARBA" id="ARBA00016584"/>
    </source>
</evidence>
<name>A0A3N4IGE8_ASCIM</name>
<evidence type="ECO:0000256" key="4">
    <source>
        <dbReference type="ARBA" id="ARBA00022448"/>
    </source>
</evidence>
<gene>
    <name evidence="17" type="ORF">BJ508DRAFT_317674</name>
</gene>
<feature type="region of interest" description="Disordered" evidence="14">
    <location>
        <begin position="190"/>
        <end position="238"/>
    </location>
</feature>
<feature type="chain" id="PRO_5017954298" description="Store-operated calcium entry-associated regulatory factor" evidence="16">
    <location>
        <begin position="27"/>
        <end position="315"/>
    </location>
</feature>
<keyword evidence="8" id="KW-0256">Endoplasmic reticulum</keyword>
<evidence type="ECO:0000256" key="14">
    <source>
        <dbReference type="SAM" id="MobiDB-lite"/>
    </source>
</evidence>
<feature type="compositionally biased region" description="Pro residues" evidence="14">
    <location>
        <begin position="215"/>
        <end position="228"/>
    </location>
</feature>
<organism evidence="17 18">
    <name type="scientific">Ascobolus immersus RN42</name>
    <dbReference type="NCBI Taxonomy" id="1160509"/>
    <lineage>
        <taxon>Eukaryota</taxon>
        <taxon>Fungi</taxon>
        <taxon>Dikarya</taxon>
        <taxon>Ascomycota</taxon>
        <taxon>Pezizomycotina</taxon>
        <taxon>Pezizomycetes</taxon>
        <taxon>Pezizales</taxon>
        <taxon>Ascobolaceae</taxon>
        <taxon>Ascobolus</taxon>
    </lineage>
</organism>
<feature type="transmembrane region" description="Helical" evidence="15">
    <location>
        <begin position="166"/>
        <end position="184"/>
    </location>
</feature>
<evidence type="ECO:0000256" key="6">
    <source>
        <dbReference type="ARBA" id="ARBA00022692"/>
    </source>
</evidence>
<keyword evidence="7 16" id="KW-0732">Signal</keyword>
<comment type="similarity">
    <text evidence="2">Belongs to the SARAF family.</text>
</comment>
<evidence type="ECO:0000256" key="8">
    <source>
        <dbReference type="ARBA" id="ARBA00022824"/>
    </source>
</evidence>
<dbReference type="OrthoDB" id="20303at2759"/>
<feature type="signal peptide" evidence="16">
    <location>
        <begin position="1"/>
        <end position="26"/>
    </location>
</feature>
<evidence type="ECO:0000256" key="1">
    <source>
        <dbReference type="ARBA" id="ARBA00004115"/>
    </source>
</evidence>
<keyword evidence="18" id="KW-1185">Reference proteome</keyword>
<proteinExistence type="inferred from homology"/>
<evidence type="ECO:0000256" key="5">
    <source>
        <dbReference type="ARBA" id="ARBA00022568"/>
    </source>
</evidence>
<sequence length="315" mass="33380">MKMLSHSSLRTLFISLLALSPTLVSAAANPGKIHISRVKSLVLRSGAKTTGRRNSPIPQLKCVGGDAKGLYDVDVMRCRNMGSDYGDEGDASWECTAELPKWFKLGSTDVLCEGYSSPEDAYILKGSCGVEYRLLLTDAGHQKYPGRNGWGSKLKPDGGSLDWTDIAFYLLFIGVLGYIIYAACTSITPAEGRRPGGNRPGFGGGGGGFGGGGPGDPPPPYEYKPSSPPTQQGAWRPGFWSGMAAGAAARHLMGTGNRERTRPPFENIQHRGGDPGDGGLFGGFGSGSRRSTYDDGDPGSSSRVSSTSYGQTRRR</sequence>
<feature type="compositionally biased region" description="Gly residues" evidence="14">
    <location>
        <begin position="275"/>
        <end position="286"/>
    </location>
</feature>
<dbReference type="PANTHER" id="PTHR15929">
    <property type="entry name" value="STORE-OPERATED CALCIUM ENTRY-ASSOCIATED REGULATORY FACTOR"/>
    <property type="match status" value="1"/>
</dbReference>
<dbReference type="EMBL" id="ML119662">
    <property type="protein sequence ID" value="RPA83758.1"/>
    <property type="molecule type" value="Genomic_DNA"/>
</dbReference>
<dbReference type="GO" id="GO:0006816">
    <property type="term" value="P:calcium ion transport"/>
    <property type="evidence" value="ECO:0007669"/>
    <property type="project" value="UniProtKB-KW"/>
</dbReference>
<evidence type="ECO:0000256" key="2">
    <source>
        <dbReference type="ARBA" id="ARBA00006833"/>
    </source>
</evidence>
<evidence type="ECO:0000256" key="9">
    <source>
        <dbReference type="ARBA" id="ARBA00022837"/>
    </source>
</evidence>
<evidence type="ECO:0000256" key="10">
    <source>
        <dbReference type="ARBA" id="ARBA00022989"/>
    </source>
</evidence>
<keyword evidence="11" id="KW-0406">Ion transport</keyword>
<keyword evidence="5" id="KW-0109">Calcium transport</keyword>
<evidence type="ECO:0000313" key="17">
    <source>
        <dbReference type="EMBL" id="RPA83758.1"/>
    </source>
</evidence>
<dbReference type="InterPro" id="IPR009567">
    <property type="entry name" value="SARAF"/>
</dbReference>
<dbReference type="GO" id="GO:2001256">
    <property type="term" value="P:regulation of store-operated calcium entry"/>
    <property type="evidence" value="ECO:0007669"/>
    <property type="project" value="InterPro"/>
</dbReference>
<feature type="compositionally biased region" description="Basic and acidic residues" evidence="14">
    <location>
        <begin position="257"/>
        <end position="274"/>
    </location>
</feature>
<dbReference type="AlphaFoldDB" id="A0A3N4IGE8"/>